<dbReference type="RefSeq" id="WP_184484471.1">
    <property type="nucleotide sequence ID" value="NZ_JACHIV010000001.1"/>
</dbReference>
<gene>
    <name evidence="3" type="ORF">BJ969_005941</name>
</gene>
<evidence type="ECO:0000313" key="4">
    <source>
        <dbReference type="Proteomes" id="UP000580474"/>
    </source>
</evidence>
<dbReference type="Gene3D" id="3.40.50.1820">
    <property type="entry name" value="alpha/beta hydrolase"/>
    <property type="match status" value="1"/>
</dbReference>
<evidence type="ECO:0000256" key="2">
    <source>
        <dbReference type="SAM" id="SignalP"/>
    </source>
</evidence>
<name>A0A840NS85_9PSEU</name>
<dbReference type="PANTHER" id="PTHR32015:SF1">
    <property type="entry name" value="LIPASE"/>
    <property type="match status" value="1"/>
</dbReference>
<feature type="signal peptide" evidence="2">
    <location>
        <begin position="1"/>
        <end position="36"/>
    </location>
</feature>
<accession>A0A840NS85</accession>
<sequence length="326" mass="34044">MANLTRDRSARTARRRRRLGVVLAAAAVSATFPASAAADDALPVINSGAAAFAHAAAHPDTAPAGANDDSCTPSPEHPRPVVLVHGTVENMTFNWYSLSPRLVNEGYCVFAFNYGQDSGLGVGAPGTFPAGGTAAIPDSAVELAEFVDEVRDTTGSEKVDIVGHSQGGMLPRYYLGELGGADAVEHLVGLSPSNHGTDVLGLSKLPGVPELLQAGLGDSVRDQLADSEFMAELNAGDDTVPGVDYTVIQTKYDEVVTPHTSAFLDGPQVTNVLLQDGCEINLTDHIGIAFDRRAEQYVLNALDPDNAVEPPCVPSPPFNGASTEAR</sequence>
<dbReference type="GO" id="GO:0016298">
    <property type="term" value="F:lipase activity"/>
    <property type="evidence" value="ECO:0007669"/>
    <property type="project" value="TreeGrafter"/>
</dbReference>
<dbReference type="Proteomes" id="UP000580474">
    <property type="component" value="Unassembled WGS sequence"/>
</dbReference>
<organism evidence="3 4">
    <name type="scientific">Saccharopolyspora gloriosae</name>
    <dbReference type="NCBI Taxonomy" id="455344"/>
    <lineage>
        <taxon>Bacteria</taxon>
        <taxon>Bacillati</taxon>
        <taxon>Actinomycetota</taxon>
        <taxon>Actinomycetes</taxon>
        <taxon>Pseudonocardiales</taxon>
        <taxon>Pseudonocardiaceae</taxon>
        <taxon>Saccharopolyspora</taxon>
    </lineage>
</organism>
<dbReference type="AlphaFoldDB" id="A0A840NS85"/>
<dbReference type="Pfam" id="PF01674">
    <property type="entry name" value="Lipase_2"/>
    <property type="match status" value="1"/>
</dbReference>
<keyword evidence="3" id="KW-0378">Hydrolase</keyword>
<proteinExistence type="predicted"/>
<reference evidence="3 4" key="1">
    <citation type="submission" date="2020-08" db="EMBL/GenBank/DDBJ databases">
        <title>Sequencing the genomes of 1000 actinobacteria strains.</title>
        <authorList>
            <person name="Klenk H.-P."/>
        </authorList>
    </citation>
    <scope>NUCLEOTIDE SEQUENCE [LARGE SCALE GENOMIC DNA]</scope>
    <source>
        <strain evidence="3 4">DSM 45582</strain>
    </source>
</reference>
<dbReference type="InterPro" id="IPR029058">
    <property type="entry name" value="AB_hydrolase_fold"/>
</dbReference>
<dbReference type="SUPFAM" id="SSF53474">
    <property type="entry name" value="alpha/beta-Hydrolases"/>
    <property type="match status" value="1"/>
</dbReference>
<evidence type="ECO:0000313" key="3">
    <source>
        <dbReference type="EMBL" id="MBB5072853.1"/>
    </source>
</evidence>
<keyword evidence="4" id="KW-1185">Reference proteome</keyword>
<feature type="chain" id="PRO_5032340676" evidence="2">
    <location>
        <begin position="37"/>
        <end position="326"/>
    </location>
</feature>
<protein>
    <submittedName>
        <fullName evidence="3">Triacylglycerol esterase/lipase EstA (Alpha/beta hydrolase family)</fullName>
    </submittedName>
</protein>
<feature type="region of interest" description="Disordered" evidence="1">
    <location>
        <begin position="59"/>
        <end position="78"/>
    </location>
</feature>
<keyword evidence="2" id="KW-0732">Signal</keyword>
<dbReference type="GO" id="GO:0016042">
    <property type="term" value="P:lipid catabolic process"/>
    <property type="evidence" value="ECO:0007669"/>
    <property type="project" value="InterPro"/>
</dbReference>
<comment type="caution">
    <text evidence="3">The sequence shown here is derived from an EMBL/GenBank/DDBJ whole genome shotgun (WGS) entry which is preliminary data.</text>
</comment>
<dbReference type="InterPro" id="IPR002918">
    <property type="entry name" value="Lipase_EstA/Esterase_EstB"/>
</dbReference>
<dbReference type="EMBL" id="JACHIV010000001">
    <property type="protein sequence ID" value="MBB5072853.1"/>
    <property type="molecule type" value="Genomic_DNA"/>
</dbReference>
<dbReference type="PANTHER" id="PTHR32015">
    <property type="entry name" value="FASTING INDUCED LIPASE"/>
    <property type="match status" value="1"/>
</dbReference>
<evidence type="ECO:0000256" key="1">
    <source>
        <dbReference type="SAM" id="MobiDB-lite"/>
    </source>
</evidence>